<dbReference type="EMBL" id="LO017727">
    <property type="protein sequence ID" value="CRH06578.1"/>
    <property type="molecule type" value="Genomic_DNA"/>
</dbReference>
<organism evidence="2">
    <name type="scientific">Magnetococcus massalia (strain MO-1)</name>
    <dbReference type="NCBI Taxonomy" id="451514"/>
    <lineage>
        <taxon>Bacteria</taxon>
        <taxon>Pseudomonadati</taxon>
        <taxon>Pseudomonadota</taxon>
        <taxon>Magnetococcia</taxon>
        <taxon>Magnetococcales</taxon>
        <taxon>Magnetococcaceae</taxon>
        <taxon>Magnetococcus</taxon>
    </lineage>
</organism>
<evidence type="ECO:0000313" key="2">
    <source>
        <dbReference type="EMBL" id="CRH06578.1"/>
    </source>
</evidence>
<dbReference type="EMBL" id="LO017727">
    <property type="protein sequence ID" value="CRH06031.1"/>
    <property type="molecule type" value="Genomic_DNA"/>
</dbReference>
<proteinExistence type="predicted"/>
<accession>A0A1S7LIZ0</accession>
<sequence>MSGQSTLSPFYRGDTKVFNLSFRDGDGSPINIAGHQLWFTMKKDVADPDSKAVLQKQVTFADDAQSQSGAGALTLESTETGSIEPGVYLYDIQKVIPGEPPVVATLMSGKINVLPDITQSSGA</sequence>
<reference evidence="2" key="1">
    <citation type="submission" date="2015-04" db="EMBL/GenBank/DDBJ databases">
        <authorList>
            <person name="Syromyatnikov M.Y."/>
            <person name="Popov V.N."/>
        </authorList>
    </citation>
    <scope>NUCLEOTIDE SEQUENCE</scope>
    <source>
        <strain evidence="2">MO-1</strain>
    </source>
</reference>
<name>A0A1S7LIZ0_MAGMO</name>
<protein>
    <submittedName>
        <fullName evidence="2">Uncharacterized protein</fullName>
    </submittedName>
</protein>
<gene>
    <name evidence="1" type="ORF">MAGMO_1855</name>
    <name evidence="2" type="ORF">MAGMO_2419</name>
</gene>
<evidence type="ECO:0000313" key="1">
    <source>
        <dbReference type="EMBL" id="CRH06031.1"/>
    </source>
</evidence>
<dbReference type="AlphaFoldDB" id="A0A1S7LIZ0"/>